<keyword evidence="16" id="KW-1185">Reference proteome</keyword>
<dbReference type="PROSITE" id="PS00217">
    <property type="entry name" value="SUGAR_TRANSPORT_2"/>
    <property type="match status" value="1"/>
</dbReference>
<dbReference type="PANTHER" id="PTHR23511:SF6">
    <property type="entry name" value="SYNAPTIC VESICLE GLYCOPROTEIN 2C"/>
    <property type="match status" value="1"/>
</dbReference>
<dbReference type="InterPro" id="IPR020846">
    <property type="entry name" value="MFS_dom"/>
</dbReference>
<feature type="transmembrane region" description="Helical" evidence="13">
    <location>
        <begin position="217"/>
        <end position="241"/>
    </location>
</feature>
<protein>
    <recommendedName>
        <fullName evidence="14">Major facilitator superfamily (MFS) profile domain-containing protein</fullName>
    </recommendedName>
</protein>
<comment type="similarity">
    <text evidence="2">Belongs to the major facilitator superfamily.</text>
</comment>
<evidence type="ECO:0000256" key="9">
    <source>
        <dbReference type="ARBA" id="ARBA00023136"/>
    </source>
</evidence>
<feature type="transmembrane region" description="Helical" evidence="13">
    <location>
        <begin position="194"/>
        <end position="211"/>
    </location>
</feature>
<dbReference type="Ensembl" id="ENSSANT00000092153.1">
    <property type="protein sequence ID" value="ENSSANP00000086718.1"/>
    <property type="gene ID" value="ENSSANG00000042950.1"/>
</dbReference>
<feature type="transmembrane region" description="Helical" evidence="13">
    <location>
        <begin position="163"/>
        <end position="182"/>
    </location>
</feature>
<dbReference type="GO" id="GO:0007268">
    <property type="term" value="P:chemical synaptic transmission"/>
    <property type="evidence" value="ECO:0007669"/>
    <property type="project" value="InterPro"/>
</dbReference>
<dbReference type="Gene3D" id="2.160.20.80">
    <property type="entry name" value="E3 ubiquitin-protein ligase SopA"/>
    <property type="match status" value="1"/>
</dbReference>
<keyword evidence="3" id="KW-0813">Transport</keyword>
<feature type="domain" description="Major facilitator superfamily (MFS) profile" evidence="14">
    <location>
        <begin position="128"/>
        <end position="674"/>
    </location>
</feature>
<keyword evidence="11" id="KW-0968">Cytoplasmic vesicle</keyword>
<evidence type="ECO:0000256" key="7">
    <source>
        <dbReference type="ARBA" id="ARBA00022989"/>
    </source>
</evidence>
<feature type="region of interest" description="Disordered" evidence="12">
    <location>
        <begin position="85"/>
        <end position="104"/>
    </location>
</feature>
<dbReference type="GO" id="GO:0006836">
    <property type="term" value="P:neurotransmitter transport"/>
    <property type="evidence" value="ECO:0007669"/>
    <property type="project" value="UniProtKB-KW"/>
</dbReference>
<keyword evidence="4" id="KW-0597">Phosphoprotein</keyword>
<evidence type="ECO:0000256" key="11">
    <source>
        <dbReference type="ARBA" id="ARBA00023329"/>
    </source>
</evidence>
<dbReference type="AlphaFoldDB" id="A0A671RTR8"/>
<dbReference type="InterPro" id="IPR036259">
    <property type="entry name" value="MFS_trans_sf"/>
</dbReference>
<comment type="subcellular location">
    <subcellularLocation>
        <location evidence="1">Cytoplasmic vesicle</location>
        <location evidence="1">Secretory vesicle</location>
        <location evidence="1">Synaptic vesicle membrane</location>
        <topology evidence="1">Multi-pass membrane protein</topology>
    </subcellularLocation>
</comment>
<evidence type="ECO:0000259" key="14">
    <source>
        <dbReference type="PROSITE" id="PS50850"/>
    </source>
</evidence>
<keyword evidence="10" id="KW-0325">Glycoprotein</keyword>
<dbReference type="InterPro" id="IPR005829">
    <property type="entry name" value="Sugar_transporter_CS"/>
</dbReference>
<keyword evidence="8" id="KW-0770">Synapse</keyword>
<dbReference type="InterPro" id="IPR022308">
    <property type="entry name" value="SV2"/>
</dbReference>
<accession>A0A671RTR8</accession>
<evidence type="ECO:0000256" key="8">
    <source>
        <dbReference type="ARBA" id="ARBA00023018"/>
    </source>
</evidence>
<keyword evidence="5 13" id="KW-0812">Transmembrane</keyword>
<feature type="transmembrane region" description="Helical" evidence="13">
    <location>
        <begin position="295"/>
        <end position="314"/>
    </location>
</feature>
<feature type="compositionally biased region" description="Basic and acidic residues" evidence="12">
    <location>
        <begin position="90"/>
        <end position="102"/>
    </location>
</feature>
<dbReference type="PROSITE" id="PS50850">
    <property type="entry name" value="MFS"/>
    <property type="match status" value="1"/>
</dbReference>
<dbReference type="FunFam" id="2.160.20.80:FF:000001">
    <property type="entry name" value="Synaptic vesicle glycoprotein 2A"/>
    <property type="match status" value="1"/>
</dbReference>
<dbReference type="NCBIfam" id="TIGR01299">
    <property type="entry name" value="synapt_SV2"/>
    <property type="match status" value="1"/>
</dbReference>
<evidence type="ECO:0000256" key="10">
    <source>
        <dbReference type="ARBA" id="ARBA00023180"/>
    </source>
</evidence>
<dbReference type="PANTHER" id="PTHR23511">
    <property type="entry name" value="SYNAPTIC VESICLE GLYCOPROTEIN 2"/>
    <property type="match status" value="1"/>
</dbReference>
<dbReference type="GO" id="GO:0030672">
    <property type="term" value="C:synaptic vesicle membrane"/>
    <property type="evidence" value="ECO:0007669"/>
    <property type="project" value="UniProtKB-SubCell"/>
</dbReference>
<dbReference type="Gene3D" id="1.20.1250.20">
    <property type="entry name" value="MFS general substrate transporter like domains"/>
    <property type="match status" value="2"/>
</dbReference>
<feature type="compositionally biased region" description="Acidic residues" evidence="12">
    <location>
        <begin position="44"/>
        <end position="63"/>
    </location>
</feature>
<feature type="transmembrane region" description="Helical" evidence="13">
    <location>
        <begin position="536"/>
        <end position="560"/>
    </location>
</feature>
<feature type="transmembrane region" description="Helical" evidence="13">
    <location>
        <begin position="128"/>
        <end position="151"/>
    </location>
</feature>
<sequence>MIIRFFVDHASDEYSSTRTYQRFQDEDDDYYSQPDGNYTGDHTNDEEGSSDATEGNDDEDEIYEGEYQGIPSDAKARDEPVALGQPLADGLKDRRELENERQADEEELAQQYELIIQECGHGRFQWQLFFTLGLALMSDGVEVFVVGFVLPSAETDMCVPDSSSGWLGSIVYLGMMVGAFFWGGMADKVGRRQCLLICMSMNGFFAFLSSFVQGYGFFLLCRMIAGFGIGGAVPIVFSYFAEVLAREKRGEHLSWLCMFWMIGEIYASAMAWAIIPHYGWSFSMGSAYQFHSWRVFVVVCALPCVCAVVALTFMPESPRFYLEVRSHDEAWMILKQIHDTNMRARGQPEKVFTVSRFPRLIKIPKQIDEFVEMQTESGNLFSKVIFRIKTELHGVRSVISSMYYGLSVWFPDVIKHLQANEYASKVQRHNNERIEDFTFNFTLENQIHTNSLFINDRFISMKFKSVTFINSTFQSCFFEDVTSVGSFFRNCTFIEAVFYNTDIDDSKLINTDVINSTFYHNKTGCQMTFEDDYSAYWVYFVNFLGTLAVLPGNIVSALLMDKIGRLSMLGEVFCSCFFLWFGTSESMMLGMLCLYNGLSISAWNSLDVVTVELYPTDRRGTGFGFCNALCKLAAVMGNLIFGSLVGITKVIPILLASSVLVGGGLVGLRLPDTRSNVLM</sequence>
<feature type="transmembrane region" description="Helical" evidence="13">
    <location>
        <begin position="628"/>
        <end position="647"/>
    </location>
</feature>
<evidence type="ECO:0000256" key="6">
    <source>
        <dbReference type="ARBA" id="ARBA00022775"/>
    </source>
</evidence>
<evidence type="ECO:0000256" key="1">
    <source>
        <dbReference type="ARBA" id="ARBA00004644"/>
    </source>
</evidence>
<feature type="region of interest" description="Disordered" evidence="12">
    <location>
        <begin position="14"/>
        <end position="63"/>
    </location>
</feature>
<evidence type="ECO:0000256" key="2">
    <source>
        <dbReference type="ARBA" id="ARBA00008335"/>
    </source>
</evidence>
<feature type="transmembrane region" description="Helical" evidence="13">
    <location>
        <begin position="253"/>
        <end position="275"/>
    </location>
</feature>
<evidence type="ECO:0000256" key="3">
    <source>
        <dbReference type="ARBA" id="ARBA00022448"/>
    </source>
</evidence>
<dbReference type="FunFam" id="1.20.1250.20:FF:000009">
    <property type="entry name" value="Synaptic vesicle glycoprotein 2A"/>
    <property type="match status" value="1"/>
</dbReference>
<dbReference type="SUPFAM" id="SSF141571">
    <property type="entry name" value="Pentapeptide repeat-like"/>
    <property type="match status" value="1"/>
</dbReference>
<evidence type="ECO:0000256" key="13">
    <source>
        <dbReference type="SAM" id="Phobius"/>
    </source>
</evidence>
<keyword evidence="7 13" id="KW-1133">Transmembrane helix</keyword>
<feature type="transmembrane region" description="Helical" evidence="13">
    <location>
        <begin position="653"/>
        <end position="670"/>
    </location>
</feature>
<name>A0A671RTR8_9TELE</name>
<dbReference type="SUPFAM" id="SSF103473">
    <property type="entry name" value="MFS general substrate transporter"/>
    <property type="match status" value="2"/>
</dbReference>
<evidence type="ECO:0000256" key="5">
    <source>
        <dbReference type="ARBA" id="ARBA00022692"/>
    </source>
</evidence>
<reference evidence="15" key="2">
    <citation type="submission" date="2025-09" db="UniProtKB">
        <authorList>
            <consortium name="Ensembl"/>
        </authorList>
    </citation>
    <scope>IDENTIFICATION</scope>
</reference>
<evidence type="ECO:0000313" key="16">
    <source>
        <dbReference type="Proteomes" id="UP000472260"/>
    </source>
</evidence>
<dbReference type="GO" id="GO:0022857">
    <property type="term" value="F:transmembrane transporter activity"/>
    <property type="evidence" value="ECO:0007669"/>
    <property type="project" value="InterPro"/>
</dbReference>
<evidence type="ECO:0000256" key="4">
    <source>
        <dbReference type="ARBA" id="ARBA00022553"/>
    </source>
</evidence>
<dbReference type="InterPro" id="IPR055415">
    <property type="entry name" value="LD_SV2"/>
</dbReference>
<dbReference type="Proteomes" id="UP000472260">
    <property type="component" value="Unassembled WGS sequence"/>
</dbReference>
<proteinExistence type="inferred from homology"/>
<keyword evidence="6" id="KW-0532">Neurotransmitter transport</keyword>
<keyword evidence="9 13" id="KW-0472">Membrane</keyword>
<evidence type="ECO:0000256" key="12">
    <source>
        <dbReference type="SAM" id="MobiDB-lite"/>
    </source>
</evidence>
<gene>
    <name evidence="15" type="primary">sv2c</name>
</gene>
<evidence type="ECO:0000313" key="15">
    <source>
        <dbReference type="Ensembl" id="ENSSANP00000086718.1"/>
    </source>
</evidence>
<dbReference type="InterPro" id="IPR005828">
    <property type="entry name" value="MFS_sugar_transport-like"/>
</dbReference>
<reference evidence="15" key="1">
    <citation type="submission" date="2025-08" db="UniProtKB">
        <authorList>
            <consortium name="Ensembl"/>
        </authorList>
    </citation>
    <scope>IDENTIFICATION</scope>
</reference>
<organism evidence="15 16">
    <name type="scientific">Sinocyclocheilus anshuiensis</name>
    <dbReference type="NCBI Taxonomy" id="1608454"/>
    <lineage>
        <taxon>Eukaryota</taxon>
        <taxon>Metazoa</taxon>
        <taxon>Chordata</taxon>
        <taxon>Craniata</taxon>
        <taxon>Vertebrata</taxon>
        <taxon>Euteleostomi</taxon>
        <taxon>Actinopterygii</taxon>
        <taxon>Neopterygii</taxon>
        <taxon>Teleostei</taxon>
        <taxon>Ostariophysi</taxon>
        <taxon>Cypriniformes</taxon>
        <taxon>Cyprinidae</taxon>
        <taxon>Cyprininae</taxon>
        <taxon>Sinocyclocheilus</taxon>
    </lineage>
</organism>
<dbReference type="Pfam" id="PF23894">
    <property type="entry name" value="LD_SV2"/>
    <property type="match status" value="1"/>
</dbReference>
<dbReference type="Pfam" id="PF00083">
    <property type="entry name" value="Sugar_tr"/>
    <property type="match status" value="1"/>
</dbReference>
<dbReference type="FunFam" id="1.20.1250.20:FF:000014">
    <property type="entry name" value="synaptic vesicle glycoprotein 2A"/>
    <property type="match status" value="1"/>
</dbReference>